<feature type="domain" description="AMP-dependent synthetase/ligase" evidence="5">
    <location>
        <begin position="10"/>
        <end position="386"/>
    </location>
</feature>
<keyword evidence="2 7" id="KW-0436">Ligase</keyword>
<comment type="similarity">
    <text evidence="1">Belongs to the ATP-dependent AMP-binding enzyme family.</text>
</comment>
<comment type="caution">
    <text evidence="7">The sequence shown here is derived from an EMBL/GenBank/DDBJ whole genome shotgun (WGS) entry which is preliminary data.</text>
</comment>
<keyword evidence="8" id="KW-1185">Reference proteome</keyword>
<evidence type="ECO:0000259" key="5">
    <source>
        <dbReference type="Pfam" id="PF00501"/>
    </source>
</evidence>
<feature type="domain" description="AMP-binding enzyme C-terminal" evidence="6">
    <location>
        <begin position="432"/>
        <end position="543"/>
    </location>
</feature>
<dbReference type="InterPro" id="IPR040097">
    <property type="entry name" value="FAAL/FAAC"/>
</dbReference>
<dbReference type="FunFam" id="3.40.50.12780:FF:000013">
    <property type="entry name" value="Long-chain-fatty-acid--AMP ligase FadD32"/>
    <property type="match status" value="1"/>
</dbReference>
<gene>
    <name evidence="7" type="ORF">IQ241_25180</name>
</gene>
<dbReference type="EMBL" id="JADEXG010000146">
    <property type="protein sequence ID" value="MBE9080535.1"/>
    <property type="molecule type" value="Genomic_DNA"/>
</dbReference>
<dbReference type="GO" id="GO:0070566">
    <property type="term" value="F:adenylyltransferase activity"/>
    <property type="evidence" value="ECO:0007669"/>
    <property type="project" value="TreeGrafter"/>
</dbReference>
<accession>A0A8J7ATZ7</accession>
<dbReference type="GO" id="GO:0016874">
    <property type="term" value="F:ligase activity"/>
    <property type="evidence" value="ECO:0007669"/>
    <property type="project" value="UniProtKB-KW"/>
</dbReference>
<dbReference type="PANTHER" id="PTHR22754">
    <property type="entry name" value="DISCO-INTERACTING PROTEIN 2 DIP2 -RELATED"/>
    <property type="match status" value="1"/>
</dbReference>
<sequence length="589" mass="65017">MLRAGKPAGEMTYGALDQRARAIAAGLEAELEIGDRAVLVYPYSAGIEFMAAFLGCLYAGIVAVPSHAPRNRYGLDDLLARLSSAGARALLTPASLQAKLKRQFAASAFEESETIRWIVPEQIPDSAATAWTPPLLTPETLAFLQYTSGSSGQPKGVKVTHGGLLHNQRALQQAFGHSAQTIGAGWLPLFHDMGLIGNALQVLYLGTFCVLMSPIDFMQQPVLWLQAISRYRATTSGGPNFAYDMLCRQVPENQLASLDLSSWEVAFSGAEPVRPETMAQFSAKFAPCGFRREAFYPCYGMAEAVLFITGGQKSQNPKIITVDPAALSQNRVEPSDSDQGRTLVSCGQTWLDGEIAIADPTTHHPLTPNHIGEIWYSSSGLGQGYWQQPELTEQTFHALLKRDSEKAGPFLRTGDLGFLHQEELFITGRLHDVMVFWGINHYPHHIEQTVQTCHPAFRQNGTAAFAAPLHGQERLIIVQEIERRDRNQLQAKGVIETVRRKVFQEHFVDVAALLLLKPGRLPRTPSGKIQRRTCQTHFAAGTLDPLDAWQAPPTQPSDPATLVRRYLNPLTYLKGYTATARHHLRHWLS</sequence>
<proteinExistence type="inferred from homology"/>
<reference evidence="7" key="1">
    <citation type="submission" date="2020-10" db="EMBL/GenBank/DDBJ databases">
        <authorList>
            <person name="Castelo-Branco R."/>
            <person name="Eusebio N."/>
            <person name="Adriana R."/>
            <person name="Vieira A."/>
            <person name="Brugerolle De Fraissinette N."/>
            <person name="Rezende De Castro R."/>
            <person name="Schneider M.P."/>
            <person name="Vasconcelos V."/>
            <person name="Leao P.N."/>
        </authorList>
    </citation>
    <scope>NUCLEOTIDE SEQUENCE</scope>
    <source>
        <strain evidence="7">LEGE 07310</strain>
    </source>
</reference>
<evidence type="ECO:0000256" key="3">
    <source>
        <dbReference type="ARBA" id="ARBA00022832"/>
    </source>
</evidence>
<dbReference type="SUPFAM" id="SSF56801">
    <property type="entry name" value="Acetyl-CoA synthetase-like"/>
    <property type="match status" value="1"/>
</dbReference>
<keyword evidence="3" id="KW-0276">Fatty acid metabolism</keyword>
<dbReference type="InterPro" id="IPR025110">
    <property type="entry name" value="AMP-bd_C"/>
</dbReference>
<dbReference type="InterPro" id="IPR042099">
    <property type="entry name" value="ANL_N_sf"/>
</dbReference>
<evidence type="ECO:0000259" key="6">
    <source>
        <dbReference type="Pfam" id="PF23024"/>
    </source>
</evidence>
<dbReference type="Gene3D" id="3.40.50.12780">
    <property type="entry name" value="N-terminal domain of ligase-like"/>
    <property type="match status" value="1"/>
</dbReference>
<dbReference type="AlphaFoldDB" id="A0A8J7ATZ7"/>
<dbReference type="Pfam" id="PF00501">
    <property type="entry name" value="AMP-binding"/>
    <property type="match status" value="1"/>
</dbReference>
<organism evidence="7 8">
    <name type="scientific">Vasconcelosia minhoensis LEGE 07310</name>
    <dbReference type="NCBI Taxonomy" id="915328"/>
    <lineage>
        <taxon>Bacteria</taxon>
        <taxon>Bacillati</taxon>
        <taxon>Cyanobacteriota</taxon>
        <taxon>Cyanophyceae</taxon>
        <taxon>Nodosilineales</taxon>
        <taxon>Cymatolegaceae</taxon>
        <taxon>Vasconcelosia</taxon>
        <taxon>Vasconcelosia minhoensis</taxon>
    </lineage>
</organism>
<dbReference type="CDD" id="cd05931">
    <property type="entry name" value="FAAL"/>
    <property type="match status" value="1"/>
</dbReference>
<evidence type="ECO:0000313" key="8">
    <source>
        <dbReference type="Proteomes" id="UP000636505"/>
    </source>
</evidence>
<dbReference type="GO" id="GO:0005886">
    <property type="term" value="C:plasma membrane"/>
    <property type="evidence" value="ECO:0007669"/>
    <property type="project" value="TreeGrafter"/>
</dbReference>
<dbReference type="InterPro" id="IPR020845">
    <property type="entry name" value="AMP-binding_CS"/>
</dbReference>
<protein>
    <submittedName>
        <fullName evidence="7">Fatty acyl-AMP ligase</fullName>
    </submittedName>
</protein>
<keyword evidence="4" id="KW-0443">Lipid metabolism</keyword>
<dbReference type="PROSITE" id="PS00455">
    <property type="entry name" value="AMP_BINDING"/>
    <property type="match status" value="1"/>
</dbReference>
<evidence type="ECO:0000256" key="2">
    <source>
        <dbReference type="ARBA" id="ARBA00022598"/>
    </source>
</evidence>
<dbReference type="Gene3D" id="3.30.300.30">
    <property type="match status" value="1"/>
</dbReference>
<dbReference type="Pfam" id="PF23024">
    <property type="entry name" value="AMP-dom_DIP2-like"/>
    <property type="match status" value="1"/>
</dbReference>
<dbReference type="InterPro" id="IPR000873">
    <property type="entry name" value="AMP-dep_synth/lig_dom"/>
</dbReference>
<dbReference type="PANTHER" id="PTHR22754:SF32">
    <property type="entry name" value="DISCO-INTERACTING PROTEIN 2"/>
    <property type="match status" value="1"/>
</dbReference>
<name>A0A8J7ATZ7_9CYAN</name>
<evidence type="ECO:0000256" key="1">
    <source>
        <dbReference type="ARBA" id="ARBA00006432"/>
    </source>
</evidence>
<dbReference type="GO" id="GO:0006633">
    <property type="term" value="P:fatty acid biosynthetic process"/>
    <property type="evidence" value="ECO:0007669"/>
    <property type="project" value="TreeGrafter"/>
</dbReference>
<dbReference type="InterPro" id="IPR045851">
    <property type="entry name" value="AMP-bd_C_sf"/>
</dbReference>
<evidence type="ECO:0000313" key="7">
    <source>
        <dbReference type="EMBL" id="MBE9080535.1"/>
    </source>
</evidence>
<dbReference type="GO" id="GO:0071766">
    <property type="term" value="P:Actinobacterium-type cell wall biogenesis"/>
    <property type="evidence" value="ECO:0007669"/>
    <property type="project" value="UniProtKB-ARBA"/>
</dbReference>
<evidence type="ECO:0000256" key="4">
    <source>
        <dbReference type="ARBA" id="ARBA00023098"/>
    </source>
</evidence>
<dbReference type="Proteomes" id="UP000636505">
    <property type="component" value="Unassembled WGS sequence"/>
</dbReference>